<reference evidence="1" key="1">
    <citation type="submission" date="2014-05" db="EMBL/GenBank/DDBJ databases">
        <authorList>
            <person name="Chronopoulou M."/>
        </authorList>
    </citation>
    <scope>NUCLEOTIDE SEQUENCE</scope>
    <source>
        <tissue evidence="1">Whole organism</tissue>
    </source>
</reference>
<protein>
    <submittedName>
        <fullName evidence="1">Uncharacterized protein</fullName>
    </submittedName>
</protein>
<accession>A0A0K2VI08</accession>
<evidence type="ECO:0000313" key="1">
    <source>
        <dbReference type="EMBL" id="CDW50069.1"/>
    </source>
</evidence>
<dbReference type="AlphaFoldDB" id="A0A0K2VI08"/>
<proteinExistence type="predicted"/>
<sequence>MLSSLYLLEEHTLTFSQIDSSI</sequence>
<dbReference type="EMBL" id="HACA01032708">
    <property type="protein sequence ID" value="CDW50069.1"/>
    <property type="molecule type" value="Transcribed_RNA"/>
</dbReference>
<name>A0A0K2VI08_LEPSM</name>
<organism evidence="1">
    <name type="scientific">Lepeophtheirus salmonis</name>
    <name type="common">Salmon louse</name>
    <name type="synonym">Caligus salmonis</name>
    <dbReference type="NCBI Taxonomy" id="72036"/>
    <lineage>
        <taxon>Eukaryota</taxon>
        <taxon>Metazoa</taxon>
        <taxon>Ecdysozoa</taxon>
        <taxon>Arthropoda</taxon>
        <taxon>Crustacea</taxon>
        <taxon>Multicrustacea</taxon>
        <taxon>Hexanauplia</taxon>
        <taxon>Copepoda</taxon>
        <taxon>Siphonostomatoida</taxon>
        <taxon>Caligidae</taxon>
        <taxon>Lepeophtheirus</taxon>
    </lineage>
</organism>